<feature type="transmembrane region" description="Helical" evidence="1">
    <location>
        <begin position="7"/>
        <end position="29"/>
    </location>
</feature>
<keyword evidence="1" id="KW-0812">Transmembrane</keyword>
<feature type="transmembrane region" description="Helical" evidence="1">
    <location>
        <begin position="41"/>
        <end position="59"/>
    </location>
</feature>
<sequence length="145" mass="15839">MKLTKKFSILAWLELVFVITWIVVSALAVGSNKYFFIPEFFAPQLGFAVVLLAVPISGLRASRQKSADAAFWHAFLSCSGTCVTATSCVLAAYGLAIGVQMEKFYSAQNNPVTFFDTWDSYCSWILAAPALCFVCSVIMTILPKG</sequence>
<keyword evidence="3" id="KW-1185">Reference proteome</keyword>
<accession>A0ABN7TDF9</accession>
<keyword evidence="1" id="KW-0472">Membrane</keyword>
<dbReference type="Proteomes" id="UP001158576">
    <property type="component" value="Chromosome 2"/>
</dbReference>
<dbReference type="EMBL" id="OU015567">
    <property type="protein sequence ID" value="CAG5113482.1"/>
    <property type="molecule type" value="Genomic_DNA"/>
</dbReference>
<organism evidence="2 3">
    <name type="scientific">Oikopleura dioica</name>
    <name type="common">Tunicate</name>
    <dbReference type="NCBI Taxonomy" id="34765"/>
    <lineage>
        <taxon>Eukaryota</taxon>
        <taxon>Metazoa</taxon>
        <taxon>Chordata</taxon>
        <taxon>Tunicata</taxon>
        <taxon>Appendicularia</taxon>
        <taxon>Copelata</taxon>
        <taxon>Oikopleuridae</taxon>
        <taxon>Oikopleura</taxon>
    </lineage>
</organism>
<proteinExistence type="predicted"/>
<reference evidence="2 3" key="1">
    <citation type="submission" date="2021-04" db="EMBL/GenBank/DDBJ databases">
        <authorList>
            <person name="Bliznina A."/>
        </authorList>
    </citation>
    <scope>NUCLEOTIDE SEQUENCE [LARGE SCALE GENOMIC DNA]</scope>
</reference>
<protein>
    <submittedName>
        <fullName evidence="2">Oidioi.mRNA.OKI2018_I69.chr2.g7586.t1.cds</fullName>
    </submittedName>
</protein>
<evidence type="ECO:0000313" key="3">
    <source>
        <dbReference type="Proteomes" id="UP001158576"/>
    </source>
</evidence>
<evidence type="ECO:0000313" key="2">
    <source>
        <dbReference type="EMBL" id="CAG5113482.1"/>
    </source>
</evidence>
<name>A0ABN7TDF9_OIKDI</name>
<feature type="transmembrane region" description="Helical" evidence="1">
    <location>
        <begin position="71"/>
        <end position="101"/>
    </location>
</feature>
<keyword evidence="1" id="KW-1133">Transmembrane helix</keyword>
<feature type="transmembrane region" description="Helical" evidence="1">
    <location>
        <begin position="121"/>
        <end position="142"/>
    </location>
</feature>
<evidence type="ECO:0000256" key="1">
    <source>
        <dbReference type="SAM" id="Phobius"/>
    </source>
</evidence>
<gene>
    <name evidence="2" type="ORF">OKIOD_LOCUS16351</name>
</gene>